<proteinExistence type="predicted"/>
<protein>
    <submittedName>
        <fullName evidence="2">Phosphoesterase, dhha1</fullName>
    </submittedName>
</protein>
<gene>
    <name evidence="2" type="ORF">UW79_C0002G0006</name>
</gene>
<dbReference type="PANTHER" id="PTHR46922:SF4">
    <property type="entry name" value="DHHA1 DOMAIN PROTEIN"/>
    <property type="match status" value="1"/>
</dbReference>
<dbReference type="InterPro" id="IPR003156">
    <property type="entry name" value="DHHA1_dom"/>
</dbReference>
<dbReference type="PANTHER" id="PTHR46922">
    <property type="entry name" value="DHHA1 DOMAIN PROTEIN"/>
    <property type="match status" value="1"/>
</dbReference>
<dbReference type="GO" id="GO:0003676">
    <property type="term" value="F:nucleic acid binding"/>
    <property type="evidence" value="ECO:0007669"/>
    <property type="project" value="InterPro"/>
</dbReference>
<dbReference type="SUPFAM" id="SSF64182">
    <property type="entry name" value="DHH phosphoesterases"/>
    <property type="match status" value="1"/>
</dbReference>
<dbReference type="InterPro" id="IPR038763">
    <property type="entry name" value="DHH_sf"/>
</dbReference>
<reference evidence="2 3" key="1">
    <citation type="journal article" date="2015" name="Nature">
        <title>rRNA introns, odd ribosomes, and small enigmatic genomes across a large radiation of phyla.</title>
        <authorList>
            <person name="Brown C.T."/>
            <person name="Hug L.A."/>
            <person name="Thomas B.C."/>
            <person name="Sharon I."/>
            <person name="Castelle C.J."/>
            <person name="Singh A."/>
            <person name="Wilkins M.J."/>
            <person name="Williams K.H."/>
            <person name="Banfield J.F."/>
        </authorList>
    </citation>
    <scope>NUCLEOTIDE SEQUENCE [LARGE SCALE GENOMIC DNA]</scope>
</reference>
<comment type="caution">
    <text evidence="2">The sequence shown here is derived from an EMBL/GenBank/DDBJ whole genome shotgun (WGS) entry which is preliminary data.</text>
</comment>
<dbReference type="Gene3D" id="3.10.310.30">
    <property type="match status" value="1"/>
</dbReference>
<evidence type="ECO:0000313" key="3">
    <source>
        <dbReference type="Proteomes" id="UP000034032"/>
    </source>
</evidence>
<dbReference type="Proteomes" id="UP000034032">
    <property type="component" value="Unassembled WGS sequence"/>
</dbReference>
<dbReference type="AlphaFoldDB" id="A0A0G1NES3"/>
<evidence type="ECO:0000259" key="1">
    <source>
        <dbReference type="Pfam" id="PF02272"/>
    </source>
</evidence>
<accession>A0A0G1NES3</accession>
<name>A0A0G1NES3_9BACT</name>
<dbReference type="EMBL" id="LCJR01000002">
    <property type="protein sequence ID" value="KKT82689.1"/>
    <property type="molecule type" value="Genomic_DNA"/>
</dbReference>
<organism evidence="2 3">
    <name type="scientific">Candidatus Yanofskybacteria bacterium GW2011_GWA2_44_9</name>
    <dbReference type="NCBI Taxonomy" id="1619025"/>
    <lineage>
        <taxon>Bacteria</taxon>
        <taxon>Candidatus Yanofskyibacteriota</taxon>
    </lineage>
</organism>
<dbReference type="Pfam" id="PF02272">
    <property type="entry name" value="DHHA1"/>
    <property type="match status" value="1"/>
</dbReference>
<sequence>MISKDIVILYHGDCPDGFGGAWAAHKKFGSKAEYIPVHHQMPPPQGLTGKEIYLIDFAYPEDVMGELLKNNQRVTAIDHHVSAEKSVKLTQDYIYDIRHSGSVLAWKYFHSDKPVPMLLSYVEDRDLWKFNVEGTREIGMYVDTFNFDFEQWDKLSEDLDSKTARKECFTKGAIMLRYEEKVIQKIIDNGARLVDFEGYETLVVNANGFFASQMGEALIKRKPPIAIIWSETKRRVSVSLRSDGSVDVSKIAAKFGGGGHKESSGFRLSDTKNFPWKDKNI</sequence>
<evidence type="ECO:0000313" key="2">
    <source>
        <dbReference type="EMBL" id="KKT82689.1"/>
    </source>
</evidence>
<feature type="domain" description="DHHA1" evidence="1">
    <location>
        <begin position="223"/>
        <end position="274"/>
    </location>
</feature>